<dbReference type="AlphaFoldDB" id="A0A9P9EGL3"/>
<comment type="caution">
    <text evidence="3">The sequence shown here is derived from an EMBL/GenBank/DDBJ whole genome shotgun (WGS) entry which is preliminary data.</text>
</comment>
<evidence type="ECO:0000313" key="3">
    <source>
        <dbReference type="EMBL" id="KAH7136196.1"/>
    </source>
</evidence>
<feature type="compositionally biased region" description="Acidic residues" evidence="1">
    <location>
        <begin position="348"/>
        <end position="389"/>
    </location>
</feature>
<protein>
    <recommendedName>
        <fullName evidence="2">C2H2-type domain-containing protein</fullName>
    </recommendedName>
</protein>
<gene>
    <name evidence="3" type="ORF">EDB81DRAFT_901850</name>
</gene>
<feature type="region of interest" description="Disordered" evidence="1">
    <location>
        <begin position="328"/>
        <end position="400"/>
    </location>
</feature>
<organism evidence="3 4">
    <name type="scientific">Dactylonectria macrodidyma</name>
    <dbReference type="NCBI Taxonomy" id="307937"/>
    <lineage>
        <taxon>Eukaryota</taxon>
        <taxon>Fungi</taxon>
        <taxon>Dikarya</taxon>
        <taxon>Ascomycota</taxon>
        <taxon>Pezizomycotina</taxon>
        <taxon>Sordariomycetes</taxon>
        <taxon>Hypocreomycetidae</taxon>
        <taxon>Hypocreales</taxon>
        <taxon>Nectriaceae</taxon>
        <taxon>Dactylonectria</taxon>
    </lineage>
</organism>
<dbReference type="OrthoDB" id="4845846at2759"/>
<name>A0A9P9EGL3_9HYPO</name>
<dbReference type="EMBL" id="JAGMUV010000013">
    <property type="protein sequence ID" value="KAH7136196.1"/>
    <property type="molecule type" value="Genomic_DNA"/>
</dbReference>
<dbReference type="InterPro" id="IPR013087">
    <property type="entry name" value="Znf_C2H2_type"/>
</dbReference>
<feature type="domain" description="C2H2-type" evidence="2">
    <location>
        <begin position="67"/>
        <end position="88"/>
    </location>
</feature>
<reference evidence="3" key="1">
    <citation type="journal article" date="2021" name="Nat. Commun.">
        <title>Genetic determinants of endophytism in the Arabidopsis root mycobiome.</title>
        <authorList>
            <person name="Mesny F."/>
            <person name="Miyauchi S."/>
            <person name="Thiergart T."/>
            <person name="Pickel B."/>
            <person name="Atanasova L."/>
            <person name="Karlsson M."/>
            <person name="Huettel B."/>
            <person name="Barry K.W."/>
            <person name="Haridas S."/>
            <person name="Chen C."/>
            <person name="Bauer D."/>
            <person name="Andreopoulos W."/>
            <person name="Pangilinan J."/>
            <person name="LaButti K."/>
            <person name="Riley R."/>
            <person name="Lipzen A."/>
            <person name="Clum A."/>
            <person name="Drula E."/>
            <person name="Henrissat B."/>
            <person name="Kohler A."/>
            <person name="Grigoriev I.V."/>
            <person name="Martin F.M."/>
            <person name="Hacquard S."/>
        </authorList>
    </citation>
    <scope>NUCLEOTIDE SEQUENCE</scope>
    <source>
        <strain evidence="3">MPI-CAGE-AT-0147</strain>
    </source>
</reference>
<evidence type="ECO:0000313" key="4">
    <source>
        <dbReference type="Proteomes" id="UP000738349"/>
    </source>
</evidence>
<dbReference type="Proteomes" id="UP000738349">
    <property type="component" value="Unassembled WGS sequence"/>
</dbReference>
<feature type="region of interest" description="Disordered" evidence="1">
    <location>
        <begin position="973"/>
        <end position="1004"/>
    </location>
</feature>
<dbReference type="PROSITE" id="PS00028">
    <property type="entry name" value="ZINC_FINGER_C2H2_1"/>
    <property type="match status" value="1"/>
</dbReference>
<accession>A0A9P9EGL3</accession>
<evidence type="ECO:0000259" key="2">
    <source>
        <dbReference type="PROSITE" id="PS00028"/>
    </source>
</evidence>
<feature type="region of interest" description="Disordered" evidence="1">
    <location>
        <begin position="102"/>
        <end position="130"/>
    </location>
</feature>
<feature type="compositionally biased region" description="Basic residues" evidence="1">
    <location>
        <begin position="105"/>
        <end position="114"/>
    </location>
</feature>
<evidence type="ECO:0000256" key="1">
    <source>
        <dbReference type="SAM" id="MobiDB-lite"/>
    </source>
</evidence>
<keyword evidence="4" id="KW-1185">Reference proteome</keyword>
<proteinExistence type="predicted"/>
<sequence length="1049" mass="120018">MGSITELGSANAIYPFILLPRYRILVCQAYLETRRRLVENIQNLQYPPLTSEPITCLAALKLDGLKCRLCGFIVRQTQTMQDHCAKSHQWVNPRGGSRWFEVSQKTKRQKKGKSQAKPASTKPASTKPWATIQSLPPDASVHLRQILEREEGYRDAMNQPRITSNDSGSETFAATSLWLERTQWPSTLPNRQSLRTDYILGQGTLKSDPNFTSPHEDEQRISCIMGALDSVIDGYEDTVRCTSHTLLCWLLSSRLQSRREIPFSLVAERNSELRYRKVKKQFLAFTFRMYRMSSNARQERIWNHRVWDLFDRSKGLWSEMERQSYGGIGETLDAPVSDQSNKDRRDVLEDEEGIHDDRQDEEEDDDDGDDDVEDWDLEDDEDYYDDSGYDSDAVRTNNEPHSEPFIRTFIDGQPGSTLLVYFSGFLLARQYCPQLSAIIYIQRIMLLERALLLRLYPFIGIPQRPRMEQFESLNEIRGKYMVLGSQSPLAELPLSILFHWSSDGERVIDGTIRLTMDEFCKLLEYFITRAEALCDRLMFGFNSDIDFLKVKDDIASSQSDYSFVKHPENGLESAYLELLFRAYTAGKNGLAMNGIWRCKIEEQLAGGLYTALECENGLSTFCGIYVWRSKRLMNRELGRILYLYLEQVGHFECCQQRSQIRLLFYNILTKATLEVWQQVVNVRLYRQLAIAVTKKHVREVHTLFNRYDDCSSDADINRGITYGLDRAYPFRLQPPLLRAYEWASTRWHEFLHQPSKKLSLSSEQAPTTLKSLPACYKRTITDVSLDSRQRGWGTAGSLVEQSPGSMPTLELEDGSGEVLFPLDDEISHATPQLLEENPAWIDRVLRVLDEHQILVCLLCKFAIGPGSKLERIVSFCGSKSLQDPTTVPLLNHQSKPIPELLTLRGYSYRKCEYLTINRKNVLSHCSQLKHRAQQAEHTRASKDGRYAKYWIVEAAKVPGRRQTDAMMDGAPGGDQCSGIGGSRNGNRDGDEANAGGGGGRADDRWDGMLAQYGRALKVEEDEKRRIAQRPGGVDHDDRWVDKAGWAKHF</sequence>